<evidence type="ECO:0000256" key="2">
    <source>
        <dbReference type="ARBA" id="ARBA00022438"/>
    </source>
</evidence>
<keyword evidence="3 6" id="KW-0645">Protease</keyword>
<dbReference type="GO" id="GO:0006508">
    <property type="term" value="P:proteolysis"/>
    <property type="evidence" value="ECO:0007669"/>
    <property type="project" value="UniProtKB-KW"/>
</dbReference>
<evidence type="ECO:0000259" key="8">
    <source>
        <dbReference type="Pfam" id="PF00557"/>
    </source>
</evidence>
<protein>
    <recommendedName>
        <fullName evidence="6 7">Methionine aminopeptidase</fullName>
        <shortName evidence="6">MAP</shortName>
        <shortName evidence="6">MetAP</shortName>
        <ecNumber evidence="6 7">3.4.11.18</ecNumber>
    </recommendedName>
    <alternativeName>
        <fullName evidence="6">Peptidase M</fullName>
    </alternativeName>
</protein>
<keyword evidence="2 6" id="KW-0031">Aminopeptidase</keyword>
<dbReference type="Pfam" id="PF00557">
    <property type="entry name" value="Peptidase_M24"/>
    <property type="match status" value="1"/>
</dbReference>
<comment type="function">
    <text evidence="1 6">Removes the N-terminal methionine from nascent proteins. The N-terminal methionine is often cleaved when the second residue in the primary sequence is small and uncharged (Met-Ala-, Cys, Gly, Pro, Ser, Thr, or Val). Requires deformylation of the N(alpha)-formylated initiator methionine before it can be hydrolyzed.</text>
</comment>
<evidence type="ECO:0000256" key="6">
    <source>
        <dbReference type="HAMAP-Rule" id="MF_01974"/>
    </source>
</evidence>
<sequence length="251" mass="27186">MFSMIILKSSQEIERIRTAGAVVAGALEELKKRIYPGITTRELDKRAEEFLIKKGGTPAFKGYKGYPDTICISINEEVVHGIPSERKLAEGDIVSIDIGVLLDGYYGDAAITLPVGRISSQAKHLLEVTEASLYKAIDISVIGKRVSDISNTIQCYVEGAGYSVVRDFVGHGIGRSLHEEPPVPNYGEPGKGPRLKAGMVLAIEPMVNMGGHELIILENGWTTVTKDGSLSAHFEHTVVITENGPLILTML</sequence>
<dbReference type="EC" id="3.4.11.18" evidence="6 7"/>
<dbReference type="InterPro" id="IPR000994">
    <property type="entry name" value="Pept_M24"/>
</dbReference>
<dbReference type="GO" id="GO:0005829">
    <property type="term" value="C:cytosol"/>
    <property type="evidence" value="ECO:0007669"/>
    <property type="project" value="TreeGrafter"/>
</dbReference>
<evidence type="ECO:0000313" key="9">
    <source>
        <dbReference type="EMBL" id="AKQ04318.1"/>
    </source>
</evidence>
<dbReference type="SUPFAM" id="SSF55920">
    <property type="entry name" value="Creatinase/aminopeptidase"/>
    <property type="match status" value="1"/>
</dbReference>
<evidence type="ECO:0000256" key="5">
    <source>
        <dbReference type="ARBA" id="ARBA00022801"/>
    </source>
</evidence>
<feature type="binding site" evidence="6">
    <location>
        <position position="108"/>
    </location>
    <ligand>
        <name>a divalent metal cation</name>
        <dbReference type="ChEBI" id="CHEBI:60240"/>
        <label>2</label>
        <note>catalytic</note>
    </ligand>
</feature>
<feature type="binding site" evidence="6">
    <location>
        <position position="204"/>
    </location>
    <ligand>
        <name>a divalent metal cation</name>
        <dbReference type="ChEBI" id="CHEBI:60240"/>
        <label>2</label>
        <note>catalytic</note>
    </ligand>
</feature>
<evidence type="ECO:0000256" key="3">
    <source>
        <dbReference type="ARBA" id="ARBA00022670"/>
    </source>
</evidence>
<proteinExistence type="inferred from homology"/>
<dbReference type="InterPro" id="IPR002467">
    <property type="entry name" value="Pept_M24A_MAP1"/>
</dbReference>
<feature type="binding site" evidence="6">
    <location>
        <position position="178"/>
    </location>
    <ligand>
        <name>substrate</name>
    </ligand>
</feature>
<feature type="binding site" evidence="6">
    <location>
        <position position="80"/>
    </location>
    <ligand>
        <name>substrate</name>
    </ligand>
</feature>
<reference evidence="9" key="1">
    <citation type="journal article" date="2015" name="ISME J.">
        <title>Aquifer environment selects for microbial species cohorts in sediment and groundwater.</title>
        <authorList>
            <person name="Hug L.A."/>
            <person name="Thomas B.C."/>
            <person name="Brown C.T."/>
            <person name="Frischkorn K.R."/>
            <person name="Williams K.H."/>
            <person name="Tringe S.G."/>
            <person name="Banfield J.F."/>
        </authorList>
    </citation>
    <scope>NUCLEOTIDE SEQUENCE</scope>
</reference>
<dbReference type="AlphaFoldDB" id="A0A0H4T8W3"/>
<evidence type="ECO:0000256" key="4">
    <source>
        <dbReference type="ARBA" id="ARBA00022723"/>
    </source>
</evidence>
<dbReference type="PRINTS" id="PR00599">
    <property type="entry name" value="MAPEPTIDASE"/>
</dbReference>
<feature type="domain" description="Peptidase M24" evidence="8">
    <location>
        <begin position="14"/>
        <end position="242"/>
    </location>
</feature>
<dbReference type="NCBIfam" id="TIGR00500">
    <property type="entry name" value="met_pdase_I"/>
    <property type="match status" value="1"/>
</dbReference>
<dbReference type="InterPro" id="IPR036005">
    <property type="entry name" value="Creatinase/aminopeptidase-like"/>
</dbReference>
<gene>
    <name evidence="6" type="primary">map</name>
</gene>
<dbReference type="PANTHER" id="PTHR43330">
    <property type="entry name" value="METHIONINE AMINOPEPTIDASE"/>
    <property type="match status" value="1"/>
</dbReference>
<dbReference type="EMBL" id="KT007035">
    <property type="protein sequence ID" value="AKQ04318.1"/>
    <property type="molecule type" value="Genomic_DNA"/>
</dbReference>
<dbReference type="Gene3D" id="3.90.230.10">
    <property type="entry name" value="Creatinase/methionine aminopeptidase superfamily"/>
    <property type="match status" value="1"/>
</dbReference>
<dbReference type="CDD" id="cd01086">
    <property type="entry name" value="MetAP1"/>
    <property type="match status" value="1"/>
</dbReference>
<dbReference type="GO" id="GO:0046872">
    <property type="term" value="F:metal ion binding"/>
    <property type="evidence" value="ECO:0007669"/>
    <property type="project" value="UniProtKB-UniRule"/>
</dbReference>
<feature type="binding site" evidence="6">
    <location>
        <position position="108"/>
    </location>
    <ligand>
        <name>a divalent metal cation</name>
        <dbReference type="ChEBI" id="CHEBI:60240"/>
        <label>1</label>
    </ligand>
</feature>
<feature type="binding site" evidence="6">
    <location>
        <position position="97"/>
    </location>
    <ligand>
        <name>a divalent metal cation</name>
        <dbReference type="ChEBI" id="CHEBI:60240"/>
        <label>1</label>
    </ligand>
</feature>
<comment type="catalytic activity">
    <reaction evidence="6 7">
        <text>Release of N-terminal amino acids, preferentially methionine, from peptides and arylamides.</text>
        <dbReference type="EC" id="3.4.11.18"/>
    </reaction>
</comment>
<name>A0A0H4T8W3_9BACT</name>
<organism evidence="9">
    <name type="scientific">uncultured Nitrospirae bacterium Rifle_16ft_4_minimus_4901</name>
    <dbReference type="NCBI Taxonomy" id="1665132"/>
    <lineage>
        <taxon>Bacteria</taxon>
        <taxon>Pseudomonadati</taxon>
        <taxon>Nitrospirota</taxon>
        <taxon>environmental samples</taxon>
    </lineage>
</organism>
<dbReference type="PROSITE" id="PS00680">
    <property type="entry name" value="MAP_1"/>
    <property type="match status" value="1"/>
</dbReference>
<evidence type="ECO:0000256" key="7">
    <source>
        <dbReference type="RuleBase" id="RU003653"/>
    </source>
</evidence>
<accession>A0A0H4T8W3</accession>
<comment type="subunit">
    <text evidence="6">Monomer.</text>
</comment>
<keyword evidence="4 6" id="KW-0479">Metal-binding</keyword>
<comment type="similarity">
    <text evidence="6">Belongs to the peptidase M24A family. Methionine aminopeptidase type 1 subfamily.</text>
</comment>
<feature type="binding site" evidence="6">
    <location>
        <position position="235"/>
    </location>
    <ligand>
        <name>a divalent metal cation</name>
        <dbReference type="ChEBI" id="CHEBI:60240"/>
        <label>2</label>
        <note>catalytic</note>
    </ligand>
</feature>
<dbReference type="HAMAP" id="MF_01974">
    <property type="entry name" value="MetAP_1"/>
    <property type="match status" value="1"/>
</dbReference>
<dbReference type="InterPro" id="IPR001714">
    <property type="entry name" value="Pept_M24_MAP"/>
</dbReference>
<dbReference type="GO" id="GO:0070006">
    <property type="term" value="F:metalloaminopeptidase activity"/>
    <property type="evidence" value="ECO:0007669"/>
    <property type="project" value="UniProtKB-UniRule"/>
</dbReference>
<dbReference type="GO" id="GO:0004239">
    <property type="term" value="F:initiator methionyl aminopeptidase activity"/>
    <property type="evidence" value="ECO:0007669"/>
    <property type="project" value="UniProtKB-UniRule"/>
</dbReference>
<comment type="cofactor">
    <cofactor evidence="6">
        <name>Co(2+)</name>
        <dbReference type="ChEBI" id="CHEBI:48828"/>
    </cofactor>
    <cofactor evidence="6">
        <name>Zn(2+)</name>
        <dbReference type="ChEBI" id="CHEBI:29105"/>
    </cofactor>
    <cofactor evidence="6">
        <name>Mn(2+)</name>
        <dbReference type="ChEBI" id="CHEBI:29035"/>
    </cofactor>
    <cofactor evidence="6">
        <name>Fe(2+)</name>
        <dbReference type="ChEBI" id="CHEBI:29033"/>
    </cofactor>
    <text evidence="6">Binds 2 divalent metal cations per subunit. Has a high-affinity and a low affinity metal-binding site. The true nature of the physiological cofactor is under debate. The enzyme is active with cobalt, zinc, manganese or divalent iron ions. Most likely, methionine aminopeptidases function as mononuclear Fe(2+)-metalloproteases under physiological conditions, and the catalytically relevant metal-binding site has been assigned to the histidine-containing high-affinity site.</text>
</comment>
<dbReference type="PANTHER" id="PTHR43330:SF27">
    <property type="entry name" value="METHIONINE AMINOPEPTIDASE"/>
    <property type="match status" value="1"/>
</dbReference>
<evidence type="ECO:0000256" key="1">
    <source>
        <dbReference type="ARBA" id="ARBA00002521"/>
    </source>
</evidence>
<feature type="binding site" evidence="6">
    <location>
        <position position="235"/>
    </location>
    <ligand>
        <name>a divalent metal cation</name>
        <dbReference type="ChEBI" id="CHEBI:60240"/>
        <label>1</label>
    </ligand>
</feature>
<keyword evidence="5 6" id="KW-0378">Hydrolase</keyword>
<feature type="binding site" evidence="6">
    <location>
        <position position="171"/>
    </location>
    <ligand>
        <name>a divalent metal cation</name>
        <dbReference type="ChEBI" id="CHEBI:60240"/>
        <label>2</label>
        <note>catalytic</note>
    </ligand>
</feature>